<sequence length="289" mass="30094">MERRLALIGFGEAAAAFAPGLTAYLSSYDPKIFDPAHGDTQRVNMEQAGAIVASTPADALAQADAALSLVTADQSLAAARTTAGLSPGAFWFDMNSVAPATKAESAVAIEQAGGRYVDVAVMAPVHPARLGVPLLVSGPHAMAGAALLRELGFAHVETLSAPVGAASAVKMIRSIMVKGIEALSAECARAAHAAGVLDTVVASLDRSWPGADWAQRFDYNLERMLRHGERRAAELTEVVATLDALGTPSEMSRATIDWQRRLGAIGTPVPDELRVKLDRLAADAGEGFA</sequence>
<dbReference type="PIRSF" id="PIRSF000103">
    <property type="entry name" value="HIBADH"/>
    <property type="match status" value="1"/>
</dbReference>
<dbReference type="InterPro" id="IPR008927">
    <property type="entry name" value="6-PGluconate_DH-like_C_sf"/>
</dbReference>
<evidence type="ECO:0000259" key="3">
    <source>
        <dbReference type="Pfam" id="PF09130"/>
    </source>
</evidence>
<dbReference type="Proteomes" id="UP001055580">
    <property type="component" value="Chromosome"/>
</dbReference>
<dbReference type="InterPro" id="IPR006115">
    <property type="entry name" value="6PGDH_NADP-bd"/>
</dbReference>
<dbReference type="InterPro" id="IPR013328">
    <property type="entry name" value="6PGD_dom2"/>
</dbReference>
<dbReference type="InterPro" id="IPR015815">
    <property type="entry name" value="HIBADH-related"/>
</dbReference>
<protein>
    <submittedName>
        <fullName evidence="4">DUF1932 domain-containing protein</fullName>
    </submittedName>
</protein>
<dbReference type="Pfam" id="PF03446">
    <property type="entry name" value="NAD_binding_2"/>
    <property type="match status" value="1"/>
</dbReference>
<dbReference type="RefSeq" id="WP_250750688.1">
    <property type="nucleotide sequence ID" value="NZ_CP098401.1"/>
</dbReference>
<keyword evidence="1" id="KW-0560">Oxidoreductase</keyword>
<evidence type="ECO:0000256" key="1">
    <source>
        <dbReference type="ARBA" id="ARBA00023002"/>
    </source>
</evidence>
<evidence type="ECO:0000313" key="5">
    <source>
        <dbReference type="Proteomes" id="UP001055580"/>
    </source>
</evidence>
<evidence type="ECO:0000313" key="4">
    <source>
        <dbReference type="EMBL" id="URW75092.1"/>
    </source>
</evidence>
<keyword evidence="5" id="KW-1185">Reference proteome</keyword>
<dbReference type="Gene3D" id="3.40.50.720">
    <property type="entry name" value="NAD(P)-binding Rossmann-like Domain"/>
    <property type="match status" value="1"/>
</dbReference>
<name>A0ABY4TRR8_9SPHN</name>
<accession>A0ABY4TRR8</accession>
<dbReference type="InterPro" id="IPR015814">
    <property type="entry name" value="Pgluconate_DH_NAD-bd_C"/>
</dbReference>
<dbReference type="EMBL" id="CP098401">
    <property type="protein sequence ID" value="URW75092.1"/>
    <property type="molecule type" value="Genomic_DNA"/>
</dbReference>
<dbReference type="Gene3D" id="1.10.1040.10">
    <property type="entry name" value="N-(1-d-carboxylethyl)-l-norvaline Dehydrogenase, domain 2"/>
    <property type="match status" value="1"/>
</dbReference>
<evidence type="ECO:0000259" key="2">
    <source>
        <dbReference type="Pfam" id="PF03446"/>
    </source>
</evidence>
<gene>
    <name evidence="4" type="ORF">M9980_11055</name>
</gene>
<dbReference type="Pfam" id="PF09130">
    <property type="entry name" value="DUF1932"/>
    <property type="match status" value="1"/>
</dbReference>
<feature type="domain" description="Phosphogluconate dehydrogenase NAD-binding putative C-terminal" evidence="3">
    <location>
        <begin position="191"/>
        <end position="262"/>
    </location>
</feature>
<dbReference type="SUPFAM" id="SSF48179">
    <property type="entry name" value="6-phosphogluconate dehydrogenase C-terminal domain-like"/>
    <property type="match status" value="1"/>
</dbReference>
<dbReference type="SUPFAM" id="SSF51735">
    <property type="entry name" value="NAD(P)-binding Rossmann-fold domains"/>
    <property type="match status" value="1"/>
</dbReference>
<dbReference type="InterPro" id="IPR036291">
    <property type="entry name" value="NAD(P)-bd_dom_sf"/>
</dbReference>
<organism evidence="4 5">
    <name type="scientific">Sphingomonas donggukensis</name>
    <dbReference type="NCBI Taxonomy" id="2949093"/>
    <lineage>
        <taxon>Bacteria</taxon>
        <taxon>Pseudomonadati</taxon>
        <taxon>Pseudomonadota</taxon>
        <taxon>Alphaproteobacteria</taxon>
        <taxon>Sphingomonadales</taxon>
        <taxon>Sphingomonadaceae</taxon>
        <taxon>Sphingomonas</taxon>
    </lineage>
</organism>
<proteinExistence type="predicted"/>
<feature type="domain" description="6-phosphogluconate dehydrogenase NADP-binding" evidence="2">
    <location>
        <begin position="44"/>
        <end position="142"/>
    </location>
</feature>
<reference evidence="4" key="1">
    <citation type="submission" date="2022-05" db="EMBL/GenBank/DDBJ databases">
        <title>Sphingomonas sp. strain RMG20 Genome sequencing and assembly.</title>
        <authorList>
            <person name="Kim I."/>
        </authorList>
    </citation>
    <scope>NUCLEOTIDE SEQUENCE</scope>
    <source>
        <strain evidence="4">RMG20</strain>
    </source>
</reference>